<dbReference type="EMBL" id="JBHFFA010000006">
    <property type="protein sequence ID" value="KAL2620033.1"/>
    <property type="molecule type" value="Genomic_DNA"/>
</dbReference>
<accession>A0ABD1XZV1</accession>
<gene>
    <name evidence="1" type="ORF">R1flu_000238</name>
</gene>
<evidence type="ECO:0000313" key="2">
    <source>
        <dbReference type="Proteomes" id="UP001605036"/>
    </source>
</evidence>
<proteinExistence type="predicted"/>
<dbReference type="Proteomes" id="UP001605036">
    <property type="component" value="Unassembled WGS sequence"/>
</dbReference>
<reference evidence="1 2" key="1">
    <citation type="submission" date="2024-09" db="EMBL/GenBank/DDBJ databases">
        <title>Chromosome-scale assembly of Riccia fluitans.</title>
        <authorList>
            <person name="Paukszto L."/>
            <person name="Sawicki J."/>
            <person name="Karawczyk K."/>
            <person name="Piernik-Szablinska J."/>
            <person name="Szczecinska M."/>
            <person name="Mazdziarz M."/>
        </authorList>
    </citation>
    <scope>NUCLEOTIDE SEQUENCE [LARGE SCALE GENOMIC DNA]</scope>
    <source>
        <strain evidence="1">Rf_01</strain>
        <tissue evidence="1">Aerial parts of the thallus</tissue>
    </source>
</reference>
<name>A0ABD1XZV1_9MARC</name>
<protein>
    <submittedName>
        <fullName evidence="1">Uncharacterized protein</fullName>
    </submittedName>
</protein>
<dbReference type="AlphaFoldDB" id="A0ABD1XZV1"/>
<comment type="caution">
    <text evidence="1">The sequence shown here is derived from an EMBL/GenBank/DDBJ whole genome shotgun (WGS) entry which is preliminary data.</text>
</comment>
<organism evidence="1 2">
    <name type="scientific">Riccia fluitans</name>
    <dbReference type="NCBI Taxonomy" id="41844"/>
    <lineage>
        <taxon>Eukaryota</taxon>
        <taxon>Viridiplantae</taxon>
        <taxon>Streptophyta</taxon>
        <taxon>Embryophyta</taxon>
        <taxon>Marchantiophyta</taxon>
        <taxon>Marchantiopsida</taxon>
        <taxon>Marchantiidae</taxon>
        <taxon>Marchantiales</taxon>
        <taxon>Ricciaceae</taxon>
        <taxon>Riccia</taxon>
    </lineage>
</organism>
<sequence>MAALPVHSRPAAIHTSMYRYTTTPLLKACALAPEWRLSLSAEPGGPGVQVLFGASHVFLKYHVENFEVLSLRIGNFWDFLHLWRRKAKREIRKYRSFAVAMDVDLWGNEGLSSELQSAPPALPECHFNKEPNGSNSFECPQTGLSK</sequence>
<keyword evidence="2" id="KW-1185">Reference proteome</keyword>
<evidence type="ECO:0000313" key="1">
    <source>
        <dbReference type="EMBL" id="KAL2620033.1"/>
    </source>
</evidence>